<keyword evidence="1" id="KW-0813">Transport</keyword>
<dbReference type="AlphaFoldDB" id="A0A382B484"/>
<dbReference type="GO" id="GO:0005524">
    <property type="term" value="F:ATP binding"/>
    <property type="evidence" value="ECO:0007669"/>
    <property type="project" value="InterPro"/>
</dbReference>
<dbReference type="PANTHER" id="PTHR42781">
    <property type="entry name" value="SPERMIDINE/PUTRESCINE IMPORT ATP-BINDING PROTEIN POTA"/>
    <property type="match status" value="1"/>
</dbReference>
<dbReference type="PROSITE" id="PS50893">
    <property type="entry name" value="ABC_TRANSPORTER_2"/>
    <property type="match status" value="1"/>
</dbReference>
<evidence type="ECO:0000256" key="1">
    <source>
        <dbReference type="ARBA" id="ARBA00022448"/>
    </source>
</evidence>
<dbReference type="PROSITE" id="PS00211">
    <property type="entry name" value="ABC_TRANSPORTER_1"/>
    <property type="match status" value="1"/>
</dbReference>
<protein>
    <recommendedName>
        <fullName evidence="6">ABC transporter domain-containing protein</fullName>
    </recommendedName>
</protein>
<keyword evidence="4" id="KW-1278">Translocase</keyword>
<proteinExistence type="predicted"/>
<dbReference type="InterPro" id="IPR008995">
    <property type="entry name" value="Mo/tungstate-bd_C_term_dom"/>
</dbReference>
<keyword evidence="2" id="KW-1003">Cell membrane</keyword>
<dbReference type="PANTHER" id="PTHR42781:SF5">
    <property type="entry name" value="PUTRESCINE TRANSPORT ATP-BINDING PROTEIN POTG"/>
    <property type="match status" value="1"/>
</dbReference>
<evidence type="ECO:0000256" key="2">
    <source>
        <dbReference type="ARBA" id="ARBA00022475"/>
    </source>
</evidence>
<feature type="domain" description="ABC transporter" evidence="6">
    <location>
        <begin position="1"/>
        <end position="192"/>
    </location>
</feature>
<evidence type="ECO:0000256" key="5">
    <source>
        <dbReference type="ARBA" id="ARBA00023136"/>
    </source>
</evidence>
<organism evidence="7">
    <name type="scientific">marine metagenome</name>
    <dbReference type="NCBI Taxonomy" id="408172"/>
    <lineage>
        <taxon>unclassified sequences</taxon>
        <taxon>metagenomes</taxon>
        <taxon>ecological metagenomes</taxon>
    </lineage>
</organism>
<dbReference type="SUPFAM" id="SSF52540">
    <property type="entry name" value="P-loop containing nucleoside triphosphate hydrolases"/>
    <property type="match status" value="1"/>
</dbReference>
<dbReference type="SUPFAM" id="SSF50331">
    <property type="entry name" value="MOP-like"/>
    <property type="match status" value="1"/>
</dbReference>
<evidence type="ECO:0000256" key="4">
    <source>
        <dbReference type="ARBA" id="ARBA00022967"/>
    </source>
</evidence>
<keyword evidence="3" id="KW-0997">Cell inner membrane</keyword>
<dbReference type="InterPro" id="IPR003439">
    <property type="entry name" value="ABC_transporter-like_ATP-bd"/>
</dbReference>
<dbReference type="EMBL" id="UINC01028065">
    <property type="protein sequence ID" value="SVB08404.1"/>
    <property type="molecule type" value="Genomic_DNA"/>
</dbReference>
<accession>A0A382B484</accession>
<dbReference type="Pfam" id="PF00005">
    <property type="entry name" value="ABC_tran"/>
    <property type="match status" value="1"/>
</dbReference>
<dbReference type="Gene3D" id="3.40.50.300">
    <property type="entry name" value="P-loop containing nucleotide triphosphate hydrolases"/>
    <property type="match status" value="1"/>
</dbReference>
<name>A0A382B484_9ZZZZ</name>
<dbReference type="GO" id="GO:0016887">
    <property type="term" value="F:ATP hydrolysis activity"/>
    <property type="evidence" value="ECO:0007669"/>
    <property type="project" value="InterPro"/>
</dbReference>
<dbReference type="InterPro" id="IPR027417">
    <property type="entry name" value="P-loop_NTPase"/>
</dbReference>
<reference evidence="7" key="1">
    <citation type="submission" date="2018-05" db="EMBL/GenBank/DDBJ databases">
        <authorList>
            <person name="Lanie J.A."/>
            <person name="Ng W.-L."/>
            <person name="Kazmierczak K.M."/>
            <person name="Andrzejewski T.M."/>
            <person name="Davidsen T.M."/>
            <person name="Wayne K.J."/>
            <person name="Tettelin H."/>
            <person name="Glass J.I."/>
            <person name="Rusch D."/>
            <person name="Podicherti R."/>
            <person name="Tsui H.-C.T."/>
            <person name="Winkler M.E."/>
        </authorList>
    </citation>
    <scope>NUCLEOTIDE SEQUENCE</scope>
</reference>
<evidence type="ECO:0000313" key="7">
    <source>
        <dbReference type="EMBL" id="SVB08404.1"/>
    </source>
</evidence>
<dbReference type="InterPro" id="IPR017871">
    <property type="entry name" value="ABC_transporter-like_CS"/>
</dbReference>
<dbReference type="InterPro" id="IPR050093">
    <property type="entry name" value="ABC_SmlMolc_Importer"/>
</dbReference>
<evidence type="ECO:0000256" key="3">
    <source>
        <dbReference type="ARBA" id="ARBA00022519"/>
    </source>
</evidence>
<sequence length="309" mass="33948">MRLAAGLELLQAGTIKFSGEVVADNNGQIPPERRGVGLMFQDFSLFPHLTVSGNVAFGLTKMRANEREQRITEVLEQVNMIQLMDTYPHTLSGGQQQRLALARALAPRPAVMLLDEPFSGLDQGMRIQIREETLGILKVSGAATLLVTHDADEAMFMADRILIMGSTGILLQEGTPDDIYRLPTHPFVASLFGQVNRLSGVVFNEEVITPLGIFPALGHEDGCELDIIVRPDGIKLSEGGKNGVPIEVINARPVGPSTFVRFRTNVQNTSVQEFHCRQVGVFSTTSDSKIKAIVEPESTFIYRRDKFDS</sequence>
<gene>
    <name evidence="7" type="ORF">METZ01_LOCUS161258</name>
</gene>
<evidence type="ECO:0000259" key="6">
    <source>
        <dbReference type="PROSITE" id="PS50893"/>
    </source>
</evidence>
<keyword evidence="5" id="KW-0472">Membrane</keyword>